<dbReference type="EC" id="2.7.8.26" evidence="5 19"/>
<evidence type="ECO:0000256" key="2">
    <source>
        <dbReference type="ARBA" id="ARBA00004651"/>
    </source>
</evidence>
<dbReference type="AlphaFoldDB" id="A0A0L6JN94"/>
<evidence type="ECO:0000256" key="17">
    <source>
        <dbReference type="ARBA" id="ARBA00048623"/>
    </source>
</evidence>
<evidence type="ECO:0000256" key="6">
    <source>
        <dbReference type="ARBA" id="ARBA00015850"/>
    </source>
</evidence>
<dbReference type="EMBL" id="LGTC01000001">
    <property type="protein sequence ID" value="KNY26842.1"/>
    <property type="molecule type" value="Genomic_DNA"/>
</dbReference>
<evidence type="ECO:0000256" key="15">
    <source>
        <dbReference type="ARBA" id="ARBA00032605"/>
    </source>
</evidence>
<comment type="subcellular location">
    <subcellularLocation>
        <location evidence="2 19">Cell membrane</location>
        <topology evidence="2 19">Multi-pass membrane protein</topology>
    </subcellularLocation>
</comment>
<evidence type="ECO:0000256" key="5">
    <source>
        <dbReference type="ARBA" id="ARBA00013200"/>
    </source>
</evidence>
<dbReference type="PANTHER" id="PTHR34148:SF1">
    <property type="entry name" value="ADENOSYLCOBINAMIDE-GDP RIBAZOLETRANSFERASE"/>
    <property type="match status" value="1"/>
</dbReference>
<comment type="caution">
    <text evidence="20">The sequence shown here is derived from an EMBL/GenBank/DDBJ whole genome shotgun (WGS) entry which is preliminary data.</text>
</comment>
<dbReference type="PATRIC" id="fig|398512.5.peg.2198"/>
<dbReference type="Pfam" id="PF02654">
    <property type="entry name" value="CobS"/>
    <property type="match status" value="1"/>
</dbReference>
<evidence type="ECO:0000256" key="3">
    <source>
        <dbReference type="ARBA" id="ARBA00004663"/>
    </source>
</evidence>
<keyword evidence="12 19" id="KW-1133">Transmembrane helix</keyword>
<comment type="similarity">
    <text evidence="4 19">Belongs to the CobS family.</text>
</comment>
<evidence type="ECO:0000256" key="9">
    <source>
        <dbReference type="ARBA" id="ARBA00022679"/>
    </source>
</evidence>
<feature type="transmembrane region" description="Helical" evidence="19">
    <location>
        <begin position="228"/>
        <end position="246"/>
    </location>
</feature>
<evidence type="ECO:0000313" key="21">
    <source>
        <dbReference type="Proteomes" id="UP000036923"/>
    </source>
</evidence>
<dbReference type="GO" id="GO:0008818">
    <property type="term" value="F:cobalamin 5'-phosphate synthase activity"/>
    <property type="evidence" value="ECO:0007669"/>
    <property type="project" value="UniProtKB-UniRule"/>
</dbReference>
<evidence type="ECO:0000256" key="11">
    <source>
        <dbReference type="ARBA" id="ARBA00022842"/>
    </source>
</evidence>
<evidence type="ECO:0000256" key="8">
    <source>
        <dbReference type="ARBA" id="ARBA00022573"/>
    </source>
</evidence>
<keyword evidence="9 19" id="KW-0808">Transferase</keyword>
<evidence type="ECO:0000256" key="12">
    <source>
        <dbReference type="ARBA" id="ARBA00022989"/>
    </source>
</evidence>
<keyword evidence="11 19" id="KW-0460">Magnesium</keyword>
<evidence type="ECO:0000256" key="18">
    <source>
        <dbReference type="ARBA" id="ARBA00049504"/>
    </source>
</evidence>
<evidence type="ECO:0000256" key="13">
    <source>
        <dbReference type="ARBA" id="ARBA00023136"/>
    </source>
</evidence>
<feature type="transmembrane region" description="Helical" evidence="19">
    <location>
        <begin position="196"/>
        <end position="216"/>
    </location>
</feature>
<gene>
    <name evidence="19" type="primary">cobS</name>
    <name evidence="20" type="ORF">Bccel_2107</name>
</gene>
<evidence type="ECO:0000256" key="4">
    <source>
        <dbReference type="ARBA" id="ARBA00010561"/>
    </source>
</evidence>
<dbReference type="RefSeq" id="WP_081927390.1">
    <property type="nucleotide sequence ID" value="NZ_KN050764.1"/>
</dbReference>
<evidence type="ECO:0000256" key="10">
    <source>
        <dbReference type="ARBA" id="ARBA00022692"/>
    </source>
</evidence>
<dbReference type="OrthoDB" id="9794626at2"/>
<dbReference type="PANTHER" id="PTHR34148">
    <property type="entry name" value="ADENOSYLCOBINAMIDE-GDP RIBAZOLETRANSFERASE"/>
    <property type="match status" value="1"/>
</dbReference>
<dbReference type="GO" id="GO:0009236">
    <property type="term" value="P:cobalamin biosynthetic process"/>
    <property type="evidence" value="ECO:0007669"/>
    <property type="project" value="UniProtKB-UniRule"/>
</dbReference>
<evidence type="ECO:0000313" key="20">
    <source>
        <dbReference type="EMBL" id="KNY26842.1"/>
    </source>
</evidence>
<evidence type="ECO:0000256" key="19">
    <source>
        <dbReference type="HAMAP-Rule" id="MF_00719"/>
    </source>
</evidence>
<comment type="cofactor">
    <cofactor evidence="1 19">
        <name>Mg(2+)</name>
        <dbReference type="ChEBI" id="CHEBI:18420"/>
    </cofactor>
</comment>
<dbReference type="eggNOG" id="COG0368">
    <property type="taxonomic scope" value="Bacteria"/>
</dbReference>
<accession>A0A0L6JN94</accession>
<keyword evidence="8 19" id="KW-0169">Cobalamin biosynthesis</keyword>
<dbReference type="STRING" id="398512.Bccel_2107"/>
<dbReference type="InterPro" id="IPR003805">
    <property type="entry name" value="CobS"/>
</dbReference>
<comment type="catalytic activity">
    <reaction evidence="17 19">
        <text>alpha-ribazole + adenosylcob(III)inamide-GDP = adenosylcob(III)alamin + GMP + H(+)</text>
        <dbReference type="Rhea" id="RHEA:16049"/>
        <dbReference type="ChEBI" id="CHEBI:10329"/>
        <dbReference type="ChEBI" id="CHEBI:15378"/>
        <dbReference type="ChEBI" id="CHEBI:18408"/>
        <dbReference type="ChEBI" id="CHEBI:58115"/>
        <dbReference type="ChEBI" id="CHEBI:60487"/>
        <dbReference type="EC" id="2.7.8.26"/>
    </reaction>
</comment>
<sequence>MIVIKRLVLMIQFLTTIPIKISLDVSEEDYGEALAFAPIIGLVIGGILAVTYYFTESIFPASINSIIIIIEYILLTGGLHLDGLGDTFDGLFSNRPKERMLEIMKDSRLGTNAVLAIVSVLLLYYGFLSQIPPEHMSVVLVLFPVAGRTATLIGASVSNYARNNGLGKSFVDYCGLKQLALGLFFSIIIFGIAYRFYGMGLCILSIATALITVKFLSGKIDGVTGDILGAICELNQVVIIACFFILL</sequence>
<dbReference type="NCBIfam" id="TIGR00317">
    <property type="entry name" value="cobS"/>
    <property type="match status" value="1"/>
</dbReference>
<dbReference type="HAMAP" id="MF_00719">
    <property type="entry name" value="CobS"/>
    <property type="match status" value="1"/>
</dbReference>
<keyword evidence="7 19" id="KW-1003">Cell membrane</keyword>
<feature type="transmembrane region" description="Helical" evidence="19">
    <location>
        <begin position="35"/>
        <end position="55"/>
    </location>
</feature>
<protein>
    <recommendedName>
        <fullName evidence="6 19">Adenosylcobinamide-GDP ribazoletransferase</fullName>
        <ecNumber evidence="5 19">2.7.8.26</ecNumber>
    </recommendedName>
    <alternativeName>
        <fullName evidence="16 19">Cobalamin synthase</fullName>
    </alternativeName>
    <alternativeName>
        <fullName evidence="15 19">Cobalamin-5'-phosphate synthase</fullName>
    </alternativeName>
</protein>
<dbReference type="Proteomes" id="UP000036923">
    <property type="component" value="Unassembled WGS sequence"/>
</dbReference>
<dbReference type="GO" id="GO:0005886">
    <property type="term" value="C:plasma membrane"/>
    <property type="evidence" value="ECO:0007669"/>
    <property type="project" value="UniProtKB-SubCell"/>
</dbReference>
<evidence type="ECO:0000256" key="1">
    <source>
        <dbReference type="ARBA" id="ARBA00001946"/>
    </source>
</evidence>
<keyword evidence="13 19" id="KW-0472">Membrane</keyword>
<comment type="function">
    <text evidence="14 19">Joins adenosylcobinamide-GDP and alpha-ribazole to generate adenosylcobalamin (Ado-cobalamin). Also synthesizes adenosylcobalamin 5'-phosphate from adenosylcobinamide-GDP and alpha-ribazole 5'-phosphate.</text>
</comment>
<evidence type="ECO:0000256" key="7">
    <source>
        <dbReference type="ARBA" id="ARBA00022475"/>
    </source>
</evidence>
<proteinExistence type="inferred from homology"/>
<dbReference type="UniPathway" id="UPA00148">
    <property type="reaction ID" value="UER00238"/>
</dbReference>
<organism evidence="20 21">
    <name type="scientific">Pseudobacteroides cellulosolvens ATCC 35603 = DSM 2933</name>
    <dbReference type="NCBI Taxonomy" id="398512"/>
    <lineage>
        <taxon>Bacteria</taxon>
        <taxon>Bacillati</taxon>
        <taxon>Bacillota</taxon>
        <taxon>Clostridia</taxon>
        <taxon>Eubacteriales</taxon>
        <taxon>Oscillospiraceae</taxon>
        <taxon>Pseudobacteroides</taxon>
    </lineage>
</organism>
<keyword evidence="10 19" id="KW-0812">Transmembrane</keyword>
<comment type="pathway">
    <text evidence="3 19">Cofactor biosynthesis; adenosylcobalamin biosynthesis; adenosylcobalamin from cob(II)yrinate a,c-diamide: step 7/7.</text>
</comment>
<dbReference type="GO" id="GO:0051073">
    <property type="term" value="F:adenosylcobinamide-GDP ribazoletransferase activity"/>
    <property type="evidence" value="ECO:0007669"/>
    <property type="project" value="UniProtKB-UniRule"/>
</dbReference>
<name>A0A0L6JN94_9FIRM</name>
<evidence type="ECO:0000256" key="16">
    <source>
        <dbReference type="ARBA" id="ARBA00032853"/>
    </source>
</evidence>
<feature type="transmembrane region" description="Helical" evidence="19">
    <location>
        <begin position="109"/>
        <end position="127"/>
    </location>
</feature>
<evidence type="ECO:0000256" key="14">
    <source>
        <dbReference type="ARBA" id="ARBA00025228"/>
    </source>
</evidence>
<feature type="transmembrane region" description="Helical" evidence="19">
    <location>
        <begin position="139"/>
        <end position="158"/>
    </location>
</feature>
<comment type="catalytic activity">
    <reaction evidence="18 19">
        <text>alpha-ribazole 5'-phosphate + adenosylcob(III)inamide-GDP = adenosylcob(III)alamin 5'-phosphate + GMP + H(+)</text>
        <dbReference type="Rhea" id="RHEA:23560"/>
        <dbReference type="ChEBI" id="CHEBI:15378"/>
        <dbReference type="ChEBI" id="CHEBI:57918"/>
        <dbReference type="ChEBI" id="CHEBI:58115"/>
        <dbReference type="ChEBI" id="CHEBI:60487"/>
        <dbReference type="ChEBI" id="CHEBI:60493"/>
        <dbReference type="EC" id="2.7.8.26"/>
    </reaction>
</comment>
<reference evidence="21" key="1">
    <citation type="submission" date="2015-07" db="EMBL/GenBank/DDBJ databases">
        <title>Near-Complete Genome Sequence of the Cellulolytic Bacterium Bacteroides (Pseudobacteroides) cellulosolvens ATCC 35603.</title>
        <authorList>
            <person name="Dassa B."/>
            <person name="Utturkar S.M."/>
            <person name="Klingeman D.M."/>
            <person name="Hurt R.A."/>
            <person name="Keller M."/>
            <person name="Xu J."/>
            <person name="Reddy Y.H.K."/>
            <person name="Borovok I."/>
            <person name="Grinberg I.R."/>
            <person name="Lamed R."/>
            <person name="Zhivin O."/>
            <person name="Bayer E.A."/>
            <person name="Brown S.D."/>
        </authorList>
    </citation>
    <scope>NUCLEOTIDE SEQUENCE [LARGE SCALE GENOMIC DNA]</scope>
    <source>
        <strain evidence="21">DSM 2933</strain>
    </source>
</reference>
<keyword evidence="21" id="KW-1185">Reference proteome</keyword>